<gene>
    <name evidence="1" type="ORF">Dcae01_01041</name>
</gene>
<proteinExistence type="predicted"/>
<dbReference type="Proteomes" id="UP001423409">
    <property type="component" value="Unassembled WGS sequence"/>
</dbReference>
<organism evidence="1 2">
    <name type="scientific">Deinococcus caeni</name>
    <dbReference type="NCBI Taxonomy" id="569127"/>
    <lineage>
        <taxon>Bacteria</taxon>
        <taxon>Thermotogati</taxon>
        <taxon>Deinococcota</taxon>
        <taxon>Deinococci</taxon>
        <taxon>Deinococcales</taxon>
        <taxon>Deinococcaceae</taxon>
        <taxon>Deinococcus</taxon>
    </lineage>
</organism>
<sequence length="233" mass="27655">MPYVCALTINDRLALNTPLIFEGRADVQALAGVLRRVYHFSVTMTTVEHTTIAQPFNLRAFSWWLNPRRQHLYEDLEQHYRRNLMVMTRVLADQYLAPFTPSPLRREPIWVPELAPPIINYYWQDQQLDRVDFHDYLALGDPPPREFTDTWWFHSQLDREDFEEYLAQDGQEQMWRDNPLTCDSSPDEDSVDSFLRYVAADKYGEWSATSDEAVYTSDLFKIYAEAHDFDEWD</sequence>
<dbReference type="RefSeq" id="WP_345442846.1">
    <property type="nucleotide sequence ID" value="NZ_BAABQU010000010.1"/>
</dbReference>
<evidence type="ECO:0000313" key="1">
    <source>
        <dbReference type="EMBL" id="GAA5439538.1"/>
    </source>
</evidence>
<protein>
    <submittedName>
        <fullName evidence="1">Uncharacterized protein</fullName>
    </submittedName>
</protein>
<comment type="caution">
    <text evidence="1">The sequence shown here is derived from an EMBL/GenBank/DDBJ whole genome shotgun (WGS) entry which is preliminary data.</text>
</comment>
<keyword evidence="2" id="KW-1185">Reference proteome</keyword>
<dbReference type="EMBL" id="BAABQU010000010">
    <property type="protein sequence ID" value="GAA5439538.1"/>
    <property type="molecule type" value="Genomic_DNA"/>
</dbReference>
<evidence type="ECO:0000313" key="2">
    <source>
        <dbReference type="Proteomes" id="UP001423409"/>
    </source>
</evidence>
<accession>A0ABP9UBG5</accession>
<name>A0ABP9UBG5_9DEIO</name>
<reference evidence="1 2" key="1">
    <citation type="submission" date="2024-02" db="EMBL/GenBank/DDBJ databases">
        <title>Deinococcus caeni NBRC 101312.</title>
        <authorList>
            <person name="Ichikawa N."/>
            <person name="Katano-Makiyama Y."/>
            <person name="Hidaka K."/>
        </authorList>
    </citation>
    <scope>NUCLEOTIDE SEQUENCE [LARGE SCALE GENOMIC DNA]</scope>
    <source>
        <strain evidence="1 2">NBRC 101312</strain>
    </source>
</reference>